<reference evidence="1" key="1">
    <citation type="submission" date="2018-05" db="EMBL/GenBank/DDBJ databases">
        <authorList>
            <person name="Lanie J.A."/>
            <person name="Ng W.-L."/>
            <person name="Kazmierczak K.M."/>
            <person name="Andrzejewski T.M."/>
            <person name="Davidsen T.M."/>
            <person name="Wayne K.J."/>
            <person name="Tettelin H."/>
            <person name="Glass J.I."/>
            <person name="Rusch D."/>
            <person name="Podicherti R."/>
            <person name="Tsui H.-C.T."/>
            <person name="Winkler M.E."/>
        </authorList>
    </citation>
    <scope>NUCLEOTIDE SEQUENCE</scope>
</reference>
<sequence length="78" mass="9238">MKIKSNKQFWWRLNHLKRNGGEITVTDRTPEMDVKDFNRIELLVNKRVRWEIGSKGMEIWNACGYKDIPTLAKAYGIK</sequence>
<proteinExistence type="predicted"/>
<gene>
    <name evidence="1" type="ORF">METZ01_LOCUS129716</name>
</gene>
<name>A0A381YJR8_9ZZZZ</name>
<organism evidence="1">
    <name type="scientific">marine metagenome</name>
    <dbReference type="NCBI Taxonomy" id="408172"/>
    <lineage>
        <taxon>unclassified sequences</taxon>
        <taxon>metagenomes</taxon>
        <taxon>ecological metagenomes</taxon>
    </lineage>
</organism>
<evidence type="ECO:0000313" key="1">
    <source>
        <dbReference type="EMBL" id="SVA76862.1"/>
    </source>
</evidence>
<accession>A0A381YJR8</accession>
<protein>
    <submittedName>
        <fullName evidence="1">Uncharacterized protein</fullName>
    </submittedName>
</protein>
<dbReference type="AlphaFoldDB" id="A0A381YJR8"/>
<dbReference type="EMBL" id="UINC01018324">
    <property type="protein sequence ID" value="SVA76862.1"/>
    <property type="molecule type" value="Genomic_DNA"/>
</dbReference>